<dbReference type="Pfam" id="PF11876">
    <property type="entry name" value="TsiV"/>
    <property type="match status" value="1"/>
</dbReference>
<reference evidence="1 2" key="1">
    <citation type="submission" date="2019-04" db="EMBL/GenBank/DDBJ databases">
        <authorList>
            <person name="Li Y."/>
            <person name="Wang J."/>
        </authorList>
    </citation>
    <scope>NUCLEOTIDE SEQUENCE [LARGE SCALE GENOMIC DNA]</scope>
    <source>
        <strain evidence="1 2">DSM 14668</strain>
    </source>
</reference>
<dbReference type="RefSeq" id="WP_136932003.1">
    <property type="nucleotide sequence ID" value="NZ_SSMQ01000031.1"/>
</dbReference>
<evidence type="ECO:0000313" key="2">
    <source>
        <dbReference type="Proteomes" id="UP000309215"/>
    </source>
</evidence>
<dbReference type="EMBL" id="SSMQ01000031">
    <property type="protein sequence ID" value="TKD03206.1"/>
    <property type="molecule type" value="Genomic_DNA"/>
</dbReference>
<evidence type="ECO:0000313" key="1">
    <source>
        <dbReference type="EMBL" id="TKD03206.1"/>
    </source>
</evidence>
<dbReference type="AlphaFoldDB" id="A0A4V5PP89"/>
<comment type="caution">
    <text evidence="1">The sequence shown here is derived from an EMBL/GenBank/DDBJ whole genome shotgun (WGS) entry which is preliminary data.</text>
</comment>
<dbReference type="Proteomes" id="UP000309215">
    <property type="component" value="Unassembled WGS sequence"/>
</dbReference>
<dbReference type="InterPro" id="IPR021815">
    <property type="entry name" value="TsiV"/>
</dbReference>
<gene>
    <name evidence="1" type="ORF">E8A74_27225</name>
</gene>
<accession>A0A4V5PP89</accession>
<keyword evidence="2" id="KW-1185">Reference proteome</keyword>
<name>A0A4V5PP89_9BACT</name>
<dbReference type="OrthoDB" id="8986326at2"/>
<protein>
    <submittedName>
        <fullName evidence="1">DUF3396 domain-containing protein</fullName>
    </submittedName>
</protein>
<organism evidence="1 2">
    <name type="scientific">Polyangium fumosum</name>
    <dbReference type="NCBI Taxonomy" id="889272"/>
    <lineage>
        <taxon>Bacteria</taxon>
        <taxon>Pseudomonadati</taxon>
        <taxon>Myxococcota</taxon>
        <taxon>Polyangia</taxon>
        <taxon>Polyangiales</taxon>
        <taxon>Polyangiaceae</taxon>
        <taxon>Polyangium</taxon>
    </lineage>
</organism>
<proteinExistence type="predicted"/>
<sequence length="324" mass="37041">MSNMLPDEDLKSLSDLLCIRDTDGRPALMIGLMAYFYFREPWTRPVREAVTEIADEYLHQFEGQLKWIRDHRSDRAPIYAIQKRRVALPRAWLPDNPDGQEWGIGIHGGESERAASDIQIQAFGGEYWGLNHKDDLGHLYFYYPLRWLADHPGDFQQRVLHAAQRLKPFHGYAGVGFLEPVSLAAREQSCVLVTPLASRFPGIEVNAPISHGLKCQHGIKGVNWLTILSDHFVEEAGGYDYLRIRLDEPNFPFYKYDGGLMIQAGPHPEVGDATQNRWPRHYVTLAKVLKKIQVKEHGGFHLGGPGLRMNKERAEAWLFRFDGK</sequence>